<accession>A0A0J1B7N0</accession>
<protein>
    <submittedName>
        <fullName evidence="1">Uncharacterized protein</fullName>
    </submittedName>
</protein>
<organism evidence="1 2">
    <name type="scientific">Rhodopirellula islandica</name>
    <dbReference type="NCBI Taxonomy" id="595434"/>
    <lineage>
        <taxon>Bacteria</taxon>
        <taxon>Pseudomonadati</taxon>
        <taxon>Planctomycetota</taxon>
        <taxon>Planctomycetia</taxon>
        <taxon>Pirellulales</taxon>
        <taxon>Pirellulaceae</taxon>
        <taxon>Rhodopirellula</taxon>
    </lineage>
</organism>
<keyword evidence="2" id="KW-1185">Reference proteome</keyword>
<evidence type="ECO:0000313" key="1">
    <source>
        <dbReference type="EMBL" id="KLU02737.1"/>
    </source>
</evidence>
<reference evidence="1" key="1">
    <citation type="submission" date="2015-05" db="EMBL/GenBank/DDBJ databases">
        <title>Permanent draft genome of Rhodopirellula islandicus K833.</title>
        <authorList>
            <person name="Kizina J."/>
            <person name="Richter M."/>
            <person name="Glockner F.O."/>
            <person name="Harder J."/>
        </authorList>
    </citation>
    <scope>NUCLEOTIDE SEQUENCE [LARGE SCALE GENOMIC DNA]</scope>
    <source>
        <strain evidence="1">K833</strain>
    </source>
</reference>
<dbReference type="EMBL" id="LECT01000043">
    <property type="protein sequence ID" value="KLU02737.1"/>
    <property type="molecule type" value="Genomic_DNA"/>
</dbReference>
<proteinExistence type="predicted"/>
<dbReference type="AlphaFoldDB" id="A0A0J1B7N0"/>
<evidence type="ECO:0000313" key="2">
    <source>
        <dbReference type="Proteomes" id="UP000036367"/>
    </source>
</evidence>
<dbReference type="Proteomes" id="UP000036367">
    <property type="component" value="Unassembled WGS sequence"/>
</dbReference>
<dbReference type="STRING" id="595434.RISK_005033"/>
<name>A0A0J1B7N0_RHOIS</name>
<gene>
    <name evidence="1" type="ORF">RISK_005033</name>
</gene>
<sequence length="49" mass="5556">MRGTIRCNRAAKSGGLKWLINRRRRLIGNVICELSTEFGVIRCELPLAL</sequence>
<comment type="caution">
    <text evidence="1">The sequence shown here is derived from an EMBL/GenBank/DDBJ whole genome shotgun (WGS) entry which is preliminary data.</text>
</comment>